<dbReference type="GO" id="GO:0015920">
    <property type="term" value="P:lipopolysaccharide transport"/>
    <property type="evidence" value="ECO:0007669"/>
    <property type="project" value="TreeGrafter"/>
</dbReference>
<evidence type="ECO:0000256" key="9">
    <source>
        <dbReference type="RuleBase" id="RU361157"/>
    </source>
</evidence>
<feature type="transmembrane region" description="Helical" evidence="9">
    <location>
        <begin position="51"/>
        <end position="73"/>
    </location>
</feature>
<dbReference type="InterPro" id="IPR013525">
    <property type="entry name" value="ABC2_TM"/>
</dbReference>
<evidence type="ECO:0000313" key="12">
    <source>
        <dbReference type="Proteomes" id="UP000659904"/>
    </source>
</evidence>
<evidence type="ECO:0000256" key="6">
    <source>
        <dbReference type="ARBA" id="ARBA00022692"/>
    </source>
</evidence>
<name>A0A8J3KE51_9ACTN</name>
<dbReference type="InterPro" id="IPR047817">
    <property type="entry name" value="ABC2_TM_bact-type"/>
</dbReference>
<feature type="transmembrane region" description="Helical" evidence="9">
    <location>
        <begin position="122"/>
        <end position="149"/>
    </location>
</feature>
<keyword evidence="7 9" id="KW-1133">Transmembrane helix</keyword>
<keyword evidence="4 9" id="KW-1003">Cell membrane</keyword>
<dbReference type="GO" id="GO:0140359">
    <property type="term" value="F:ABC-type transporter activity"/>
    <property type="evidence" value="ECO:0007669"/>
    <property type="project" value="InterPro"/>
</dbReference>
<evidence type="ECO:0000256" key="4">
    <source>
        <dbReference type="ARBA" id="ARBA00022475"/>
    </source>
</evidence>
<keyword evidence="5" id="KW-0997">Cell inner membrane</keyword>
<dbReference type="PROSITE" id="PS51012">
    <property type="entry name" value="ABC_TM2"/>
    <property type="match status" value="1"/>
</dbReference>
<evidence type="ECO:0000313" key="11">
    <source>
        <dbReference type="EMBL" id="GIF98401.1"/>
    </source>
</evidence>
<dbReference type="AlphaFoldDB" id="A0A8J3KE51"/>
<feature type="transmembrane region" description="Helical" evidence="9">
    <location>
        <begin position="191"/>
        <end position="210"/>
    </location>
</feature>
<keyword evidence="3 9" id="KW-0813">Transport</keyword>
<protein>
    <recommendedName>
        <fullName evidence="9">Transport permease protein</fullName>
    </recommendedName>
</protein>
<dbReference type="EMBL" id="BONH01000015">
    <property type="protein sequence ID" value="GIF98401.1"/>
    <property type="molecule type" value="Genomic_DNA"/>
</dbReference>
<comment type="caution">
    <text evidence="11">The sequence shown here is derived from an EMBL/GenBank/DDBJ whole genome shotgun (WGS) entry which is preliminary data.</text>
</comment>
<evidence type="ECO:0000256" key="8">
    <source>
        <dbReference type="ARBA" id="ARBA00023136"/>
    </source>
</evidence>
<evidence type="ECO:0000256" key="2">
    <source>
        <dbReference type="ARBA" id="ARBA00007783"/>
    </source>
</evidence>
<gene>
    <name evidence="11" type="primary">rgpC</name>
    <name evidence="11" type="ORF">Cci01nite_34950</name>
</gene>
<dbReference type="PANTHER" id="PTHR30413:SF8">
    <property type="entry name" value="TRANSPORT PERMEASE PROTEIN"/>
    <property type="match status" value="1"/>
</dbReference>
<reference evidence="11 12" key="1">
    <citation type="submission" date="2021-01" db="EMBL/GenBank/DDBJ databases">
        <title>Whole genome shotgun sequence of Catellatospora citrea NBRC 14495.</title>
        <authorList>
            <person name="Komaki H."/>
            <person name="Tamura T."/>
        </authorList>
    </citation>
    <scope>NUCLEOTIDE SEQUENCE [LARGE SCALE GENOMIC DNA]</scope>
    <source>
        <strain evidence="11 12">NBRC 14495</strain>
    </source>
</reference>
<feature type="transmembrane region" description="Helical" evidence="9">
    <location>
        <begin position="155"/>
        <end position="179"/>
    </location>
</feature>
<dbReference type="Pfam" id="PF01061">
    <property type="entry name" value="ABC2_membrane"/>
    <property type="match status" value="1"/>
</dbReference>
<accession>A0A8J3KE51</accession>
<evidence type="ECO:0000256" key="3">
    <source>
        <dbReference type="ARBA" id="ARBA00022448"/>
    </source>
</evidence>
<evidence type="ECO:0000256" key="5">
    <source>
        <dbReference type="ARBA" id="ARBA00022519"/>
    </source>
</evidence>
<keyword evidence="8 9" id="KW-0472">Membrane</keyword>
<feature type="transmembrane region" description="Helical" evidence="9">
    <location>
        <begin position="253"/>
        <end position="274"/>
    </location>
</feature>
<comment type="similarity">
    <text evidence="2 9">Belongs to the ABC-2 integral membrane protein family.</text>
</comment>
<evidence type="ECO:0000259" key="10">
    <source>
        <dbReference type="PROSITE" id="PS51012"/>
    </source>
</evidence>
<evidence type="ECO:0000256" key="1">
    <source>
        <dbReference type="ARBA" id="ARBA00004429"/>
    </source>
</evidence>
<dbReference type="GO" id="GO:0005886">
    <property type="term" value="C:plasma membrane"/>
    <property type="evidence" value="ECO:0007669"/>
    <property type="project" value="UniProtKB-SubCell"/>
</dbReference>
<organism evidence="11 12">
    <name type="scientific">Catellatospora citrea</name>
    <dbReference type="NCBI Taxonomy" id="53366"/>
    <lineage>
        <taxon>Bacteria</taxon>
        <taxon>Bacillati</taxon>
        <taxon>Actinomycetota</taxon>
        <taxon>Actinomycetes</taxon>
        <taxon>Micromonosporales</taxon>
        <taxon>Micromonosporaceae</taxon>
        <taxon>Catellatospora</taxon>
    </lineage>
</organism>
<proteinExistence type="inferred from homology"/>
<comment type="subcellular location">
    <subcellularLocation>
        <location evidence="1">Cell inner membrane</location>
        <topology evidence="1">Multi-pass membrane protein</topology>
    </subcellularLocation>
    <subcellularLocation>
        <location evidence="9">Cell membrane</location>
        <topology evidence="9">Multi-pass membrane protein</topology>
    </subcellularLocation>
</comment>
<keyword evidence="12" id="KW-1185">Reference proteome</keyword>
<dbReference type="Proteomes" id="UP000659904">
    <property type="component" value="Unassembled WGS sequence"/>
</dbReference>
<keyword evidence="6 9" id="KW-0812">Transmembrane</keyword>
<feature type="transmembrane region" description="Helical" evidence="9">
    <location>
        <begin position="85"/>
        <end position="110"/>
    </location>
</feature>
<dbReference type="PANTHER" id="PTHR30413">
    <property type="entry name" value="INNER MEMBRANE TRANSPORT PERMEASE"/>
    <property type="match status" value="1"/>
</dbReference>
<evidence type="ECO:0000256" key="7">
    <source>
        <dbReference type="ARBA" id="ARBA00022989"/>
    </source>
</evidence>
<sequence length="285" mass="32202">MTAQTSAVEAGRVAGSERRHLFDRYRYPMVLLGRLVRTDFKLRYHGSALGYLWSLLRPLFLFLVLYLVFAKFLNLGAGIPHYPQYLLLGIILWTYFAEVTANSVAAIVAKGDLLRKIDFPKYVIILAGSFSAFINLLLNLAVLGIFMAVGRVHVSWHAVLIVPLVVELFVFALALSFFLSALYVRFRDVAFIWEVFMQAAFYAAPIIYSVSQVPLSIAKLQLLSPMAQIIQDARYVLITDQAPTIYDVYGGRVWVWLVPLAICLVSLVLAAGYFRNRSKYFAEEV</sequence>
<feature type="domain" description="ABC transmembrane type-2" evidence="10">
    <location>
        <begin position="49"/>
        <end position="277"/>
    </location>
</feature>